<comment type="caution">
    <text evidence="2">The sequence shown here is derived from an EMBL/GenBank/DDBJ whole genome shotgun (WGS) entry which is preliminary data.</text>
</comment>
<reference evidence="2 3" key="1">
    <citation type="submission" date="2017-04" db="EMBL/GenBank/DDBJ databases">
        <title>Novel microbial lineages endemic to geothermal iron-oxide mats fill important gaps in the evolutionary history of Archaea.</title>
        <authorList>
            <person name="Jay Z.J."/>
            <person name="Beam J.P."/>
            <person name="Dlakic M."/>
            <person name="Rusch D.B."/>
            <person name="Kozubal M.A."/>
            <person name="Inskeep W.P."/>
        </authorList>
    </citation>
    <scope>NUCLEOTIDE SEQUENCE [LARGE SCALE GENOMIC DNA]</scope>
    <source>
        <strain evidence="2">BE_D</strain>
    </source>
</reference>
<dbReference type="Proteomes" id="UP000242015">
    <property type="component" value="Unassembled WGS sequence"/>
</dbReference>
<sequence length="110" mass="12768">MDLEINHVDDRGGVYTMYLISYISLIPLFMVPSWAEITSFAIILLVMLSTYINSDLIFYNPMFVALGYKLYLVELSDGDRVYILSKQSLRGNRGIEAYLLTDYFFLVEDR</sequence>
<keyword evidence="1" id="KW-0812">Transmembrane</keyword>
<evidence type="ECO:0000313" key="2">
    <source>
        <dbReference type="EMBL" id="PSO07185.1"/>
    </source>
</evidence>
<gene>
    <name evidence="2" type="ORF">B9Q04_12225</name>
</gene>
<dbReference type="EMBL" id="NEXF01000306">
    <property type="protein sequence ID" value="PSO07185.1"/>
    <property type="molecule type" value="Genomic_DNA"/>
</dbReference>
<organism evidence="2 3">
    <name type="scientific">Candidatus Marsarchaeota G2 archaeon BE_D</name>
    <dbReference type="NCBI Taxonomy" id="1978158"/>
    <lineage>
        <taxon>Archaea</taxon>
        <taxon>Candidatus Marsarchaeota</taxon>
        <taxon>Candidatus Marsarchaeota group 2</taxon>
    </lineage>
</organism>
<feature type="transmembrane region" description="Helical" evidence="1">
    <location>
        <begin position="37"/>
        <end position="59"/>
    </location>
</feature>
<keyword evidence="1" id="KW-1133">Transmembrane helix</keyword>
<feature type="transmembrane region" description="Helical" evidence="1">
    <location>
        <begin position="12"/>
        <end position="31"/>
    </location>
</feature>
<accession>A0A2R6C8F7</accession>
<evidence type="ECO:0000256" key="1">
    <source>
        <dbReference type="SAM" id="Phobius"/>
    </source>
</evidence>
<name>A0A2R6C8F7_9ARCH</name>
<evidence type="ECO:0000313" key="3">
    <source>
        <dbReference type="Proteomes" id="UP000242015"/>
    </source>
</evidence>
<proteinExistence type="predicted"/>
<keyword evidence="1" id="KW-0472">Membrane</keyword>
<protein>
    <submittedName>
        <fullName evidence="2">Uncharacterized protein</fullName>
    </submittedName>
</protein>
<dbReference type="AlphaFoldDB" id="A0A2R6C8F7"/>